<proteinExistence type="predicted"/>
<accession>A0A931GHP5</accession>
<dbReference type="Proteomes" id="UP000625033">
    <property type="component" value="Unassembled WGS sequence"/>
</dbReference>
<protein>
    <submittedName>
        <fullName evidence="1">Uncharacterized protein</fullName>
    </submittedName>
</protein>
<gene>
    <name evidence="1" type="ORF">IW252_000218</name>
</gene>
<name>A0A931GHP5_9MICC</name>
<sequence>MARLRWLRIIICRIIQAAEQVIHDPSLPIRPEAKHPAPCSI</sequence>
<evidence type="ECO:0000313" key="1">
    <source>
        <dbReference type="EMBL" id="MBG6083451.1"/>
    </source>
</evidence>
<dbReference type="EMBL" id="JADOTZ010000001">
    <property type="protein sequence ID" value="MBG6083451.1"/>
    <property type="molecule type" value="Genomic_DNA"/>
</dbReference>
<reference evidence="1" key="1">
    <citation type="submission" date="2020-11" db="EMBL/GenBank/DDBJ databases">
        <title>Sequencing the genomes of 1000 actinobacteria strains.</title>
        <authorList>
            <person name="Klenk H.-P."/>
        </authorList>
    </citation>
    <scope>NUCLEOTIDE SEQUENCE</scope>
    <source>
        <strain evidence="1">DSM 26152</strain>
    </source>
</reference>
<organism evidence="1 2">
    <name type="scientific">Zhihengliuella flava</name>
    <dbReference type="NCBI Taxonomy" id="1285193"/>
    <lineage>
        <taxon>Bacteria</taxon>
        <taxon>Bacillati</taxon>
        <taxon>Actinomycetota</taxon>
        <taxon>Actinomycetes</taxon>
        <taxon>Micrococcales</taxon>
        <taxon>Micrococcaceae</taxon>
        <taxon>Zhihengliuella</taxon>
    </lineage>
</organism>
<evidence type="ECO:0000313" key="2">
    <source>
        <dbReference type="Proteomes" id="UP000625033"/>
    </source>
</evidence>
<keyword evidence="2" id="KW-1185">Reference proteome</keyword>
<dbReference type="AlphaFoldDB" id="A0A931GHP5"/>
<comment type="caution">
    <text evidence="1">The sequence shown here is derived from an EMBL/GenBank/DDBJ whole genome shotgun (WGS) entry which is preliminary data.</text>
</comment>